<dbReference type="AlphaFoldDB" id="A0A397T732"/>
<evidence type="ECO:0000259" key="1">
    <source>
        <dbReference type="PROSITE" id="PS50097"/>
    </source>
</evidence>
<dbReference type="CDD" id="cd18186">
    <property type="entry name" value="BTB_POZ_ZBTB_KLHL-like"/>
    <property type="match status" value="1"/>
</dbReference>
<organism evidence="2 3">
    <name type="scientific">Glomus cerebriforme</name>
    <dbReference type="NCBI Taxonomy" id="658196"/>
    <lineage>
        <taxon>Eukaryota</taxon>
        <taxon>Fungi</taxon>
        <taxon>Fungi incertae sedis</taxon>
        <taxon>Mucoromycota</taxon>
        <taxon>Glomeromycotina</taxon>
        <taxon>Glomeromycetes</taxon>
        <taxon>Glomerales</taxon>
        <taxon>Glomeraceae</taxon>
        <taxon>Glomus</taxon>
    </lineage>
</organism>
<keyword evidence="3" id="KW-1185">Reference proteome</keyword>
<dbReference type="InterPro" id="IPR011333">
    <property type="entry name" value="SKP1/BTB/POZ_sf"/>
</dbReference>
<reference evidence="2 3" key="1">
    <citation type="submission" date="2018-06" db="EMBL/GenBank/DDBJ databases">
        <title>Comparative genomics reveals the genomic features of Rhizophagus irregularis, R. cerebriforme, R. diaphanum and Gigaspora rosea, and their symbiotic lifestyle signature.</title>
        <authorList>
            <person name="Morin E."/>
            <person name="San Clemente H."/>
            <person name="Chen E.C.H."/>
            <person name="De La Providencia I."/>
            <person name="Hainaut M."/>
            <person name="Kuo A."/>
            <person name="Kohler A."/>
            <person name="Murat C."/>
            <person name="Tang N."/>
            <person name="Roy S."/>
            <person name="Loubradou J."/>
            <person name="Henrissat B."/>
            <person name="Grigoriev I.V."/>
            <person name="Corradi N."/>
            <person name="Roux C."/>
            <person name="Martin F.M."/>
        </authorList>
    </citation>
    <scope>NUCLEOTIDE SEQUENCE [LARGE SCALE GENOMIC DNA]</scope>
    <source>
        <strain evidence="2 3">DAOM 227022</strain>
    </source>
</reference>
<evidence type="ECO:0000313" key="2">
    <source>
        <dbReference type="EMBL" id="RIA93119.1"/>
    </source>
</evidence>
<dbReference type="Proteomes" id="UP000265703">
    <property type="component" value="Unassembled WGS sequence"/>
</dbReference>
<dbReference type="Gene3D" id="3.30.710.10">
    <property type="entry name" value="Potassium Channel Kv1.1, Chain A"/>
    <property type="match status" value="1"/>
</dbReference>
<evidence type="ECO:0000313" key="3">
    <source>
        <dbReference type="Proteomes" id="UP000265703"/>
    </source>
</evidence>
<name>A0A397T732_9GLOM</name>
<dbReference type="Pfam" id="PF00651">
    <property type="entry name" value="BTB"/>
    <property type="match status" value="1"/>
</dbReference>
<proteinExistence type="predicted"/>
<dbReference type="PROSITE" id="PS50097">
    <property type="entry name" value="BTB"/>
    <property type="match status" value="1"/>
</dbReference>
<dbReference type="EMBL" id="QKYT01000111">
    <property type="protein sequence ID" value="RIA93119.1"/>
    <property type="molecule type" value="Genomic_DNA"/>
</dbReference>
<protein>
    <recommendedName>
        <fullName evidence="1">BTB domain-containing protein</fullName>
    </recommendedName>
</protein>
<dbReference type="InterPro" id="IPR000210">
    <property type="entry name" value="BTB/POZ_dom"/>
</dbReference>
<sequence>MQKNNHHTTDMQLSSDYKKLFETELGFMLLFMLGKNQIKEIHAHSNILCIRSHYFQTAFSSERAKKENEILIHIYLISFLLDSSYYNRKNVPYEFKLLYHSTKDGFNTVSFKNCDNKGATIWIAKIQDSTQLIGGYDWSGEKYKCTTDSFLCNFTDGKNISTALLKRINVNAICCANNEDHKWVIYIVLIPTIVEEYEVFQVIKNNKNIRKRLNN</sequence>
<comment type="caution">
    <text evidence="2">The sequence shown here is derived from an EMBL/GenBank/DDBJ whole genome shotgun (WGS) entry which is preliminary data.</text>
</comment>
<accession>A0A397T732</accession>
<gene>
    <name evidence="2" type="ORF">C1645_819842</name>
</gene>
<feature type="domain" description="BTB" evidence="1">
    <location>
        <begin position="27"/>
        <end position="93"/>
    </location>
</feature>